<evidence type="ECO:0000313" key="22">
    <source>
        <dbReference type="EMBL" id="KFB41076.1"/>
    </source>
</evidence>
<keyword evidence="8" id="KW-0812">Transmembrane</keyword>
<dbReference type="InterPro" id="IPR036941">
    <property type="entry name" value="Rcpt_L-dom_sf"/>
</dbReference>
<evidence type="ECO:0000256" key="15">
    <source>
        <dbReference type="ARBA" id="ARBA00023137"/>
    </source>
</evidence>
<dbReference type="FunFam" id="2.10.220.10:FF:000001">
    <property type="entry name" value="Receptor protein-tyrosine kinase"/>
    <property type="match status" value="1"/>
</dbReference>
<dbReference type="EC" id="2.7.10.1" evidence="3"/>
<keyword evidence="17" id="KW-0325">Glycoprotein</keyword>
<proteinExistence type="predicted"/>
<comment type="subcellular location">
    <subcellularLocation>
        <location evidence="2">Membrane</location>
        <topology evidence="2">Single-pass type I membrane protein</topology>
    </subcellularLocation>
    <subcellularLocation>
        <location evidence="1">Secreted</location>
        <location evidence="1">Cell wall</location>
    </subcellularLocation>
</comment>
<evidence type="ECO:0000313" key="23">
    <source>
        <dbReference type="EnsemblMetazoa" id="ASIC008531-PA"/>
    </source>
</evidence>
<dbReference type="SUPFAM" id="SSF57184">
    <property type="entry name" value="Growth factor receptor domain"/>
    <property type="match status" value="1"/>
</dbReference>
<dbReference type="OMA" id="GMLIPNP"/>
<evidence type="ECO:0000256" key="7">
    <source>
        <dbReference type="ARBA" id="ARBA00022679"/>
    </source>
</evidence>
<evidence type="ECO:0000256" key="19">
    <source>
        <dbReference type="SAM" id="SignalP"/>
    </source>
</evidence>
<protein>
    <recommendedName>
        <fullName evidence="3">receptor protein-tyrosine kinase</fullName>
        <ecNumber evidence="3">2.7.10.1</ecNumber>
    </recommendedName>
</protein>
<feature type="domain" description="Receptor L-domain" evidence="21">
    <location>
        <begin position="82"/>
        <end position="192"/>
    </location>
</feature>
<evidence type="ECO:0000256" key="3">
    <source>
        <dbReference type="ARBA" id="ARBA00011902"/>
    </source>
</evidence>
<evidence type="ECO:0000256" key="8">
    <source>
        <dbReference type="ARBA" id="ARBA00022692"/>
    </source>
</evidence>
<keyword evidence="16" id="KW-0675">Receptor</keyword>
<dbReference type="VEuPathDB" id="VectorBase:ASIC008531"/>
<sequence>MKGYHLSLWVVLTGAFFVMMTATQVDGRETQQERLMLQSRPAFDQAHSDFVKEKTCFGTNLRLSVPSNLEDHYKNLRDRYTNCTFVDGNLEITRIPNGAYDFSFLQHIREVTGYVLVSYVEVPHVVLPRLQVIRGRTLFKLNTWGPGFGLLVGFSRMKTFELPALRDILSGSVGILYNEELCHVETINWDEIISDGQSKVEHTLHNTSTQCPPCHDSCEAGCWGEGAHNCQKFSKLNCSPQCSQGRCFGSKPGECCHQFCAGGCTGPTQEDCLACKNFNDDGVCREKCPPMQIFNTQKALWEPNPDGKYAYGTHCVRNCPEHLLPQSGECVSSYGVGPKTCPGEGVVHSGNIGKYKDCIIINGSLEILDETFIGYEQQYANFSFGPWYSGIQPYQLEVFSTVKEITGYIYIEGNHPHFTNLSYFRSLELVGGHQLKGSFSASLYIAQTSLRSLELKSLKRVELGSIVILENRNLCYVNEIDWSRIKKSTDQDTTILKNRNPTECHASGLKCSEECTSAGCWGKGPEQCLE</sequence>
<feature type="domain" description="Furin-like cysteine-rich" evidence="20">
    <location>
        <begin position="208"/>
        <end position="344"/>
    </location>
</feature>
<keyword evidence="24" id="KW-1185">Reference proteome</keyword>
<keyword evidence="13" id="KW-1133">Transmembrane helix</keyword>
<evidence type="ECO:0000256" key="4">
    <source>
        <dbReference type="ARBA" id="ARBA00022512"/>
    </source>
</evidence>
<evidence type="ECO:0000256" key="17">
    <source>
        <dbReference type="ARBA" id="ARBA00023180"/>
    </source>
</evidence>
<comment type="catalytic activity">
    <reaction evidence="18">
        <text>L-tyrosyl-[protein] + ATP = O-phospho-L-tyrosyl-[protein] + ADP + H(+)</text>
        <dbReference type="Rhea" id="RHEA:10596"/>
        <dbReference type="Rhea" id="RHEA-COMP:10136"/>
        <dbReference type="Rhea" id="RHEA-COMP:20101"/>
        <dbReference type="ChEBI" id="CHEBI:15378"/>
        <dbReference type="ChEBI" id="CHEBI:30616"/>
        <dbReference type="ChEBI" id="CHEBI:46858"/>
        <dbReference type="ChEBI" id="CHEBI:61978"/>
        <dbReference type="ChEBI" id="CHEBI:456216"/>
        <dbReference type="EC" id="2.7.10.1"/>
    </reaction>
</comment>
<evidence type="ECO:0000256" key="6">
    <source>
        <dbReference type="ARBA" id="ARBA00022553"/>
    </source>
</evidence>
<keyword evidence="7" id="KW-0808">Transferase</keyword>
<gene>
    <name evidence="22" type="ORF">ZHAS_00008531</name>
</gene>
<dbReference type="STRING" id="74873.A0A084VSY2"/>
<evidence type="ECO:0000256" key="18">
    <source>
        <dbReference type="ARBA" id="ARBA00051243"/>
    </source>
</evidence>
<evidence type="ECO:0000313" key="24">
    <source>
        <dbReference type="Proteomes" id="UP000030765"/>
    </source>
</evidence>
<dbReference type="GO" id="GO:0004714">
    <property type="term" value="F:transmembrane receptor protein tyrosine kinase activity"/>
    <property type="evidence" value="ECO:0007669"/>
    <property type="project" value="UniProtKB-EC"/>
</dbReference>
<dbReference type="EMBL" id="ATLV01016149">
    <property type="status" value="NOT_ANNOTATED_CDS"/>
    <property type="molecule type" value="Genomic_DNA"/>
</dbReference>
<dbReference type="InterPro" id="IPR000494">
    <property type="entry name" value="Rcpt_L-dom"/>
</dbReference>
<dbReference type="OrthoDB" id="7782793at2759"/>
<keyword evidence="4" id="KW-0134">Cell wall</keyword>
<keyword evidence="12" id="KW-0067">ATP-binding</keyword>
<keyword evidence="14" id="KW-0472">Membrane</keyword>
<dbReference type="EMBL" id="KE525057">
    <property type="protein sequence ID" value="KFB41076.1"/>
    <property type="molecule type" value="Genomic_DNA"/>
</dbReference>
<reference evidence="23" key="2">
    <citation type="submission" date="2020-05" db="UniProtKB">
        <authorList>
            <consortium name="EnsemblMetazoa"/>
        </authorList>
    </citation>
    <scope>IDENTIFICATION</scope>
</reference>
<evidence type="ECO:0000259" key="21">
    <source>
        <dbReference type="Pfam" id="PF01030"/>
    </source>
</evidence>
<dbReference type="InterPro" id="IPR051648">
    <property type="entry name" value="CWI-Assembly_Regulator"/>
</dbReference>
<reference evidence="22 24" key="1">
    <citation type="journal article" date="2014" name="BMC Genomics">
        <title>Genome sequence of Anopheles sinensis provides insight into genetics basis of mosquito competence for malaria parasites.</title>
        <authorList>
            <person name="Zhou D."/>
            <person name="Zhang D."/>
            <person name="Ding G."/>
            <person name="Shi L."/>
            <person name="Hou Q."/>
            <person name="Ye Y."/>
            <person name="Xu Y."/>
            <person name="Zhou H."/>
            <person name="Xiong C."/>
            <person name="Li S."/>
            <person name="Yu J."/>
            <person name="Hong S."/>
            <person name="Yu X."/>
            <person name="Zou P."/>
            <person name="Chen C."/>
            <person name="Chang X."/>
            <person name="Wang W."/>
            <person name="Lv Y."/>
            <person name="Sun Y."/>
            <person name="Ma L."/>
            <person name="Shen B."/>
            <person name="Zhu C."/>
        </authorList>
    </citation>
    <scope>NUCLEOTIDE SEQUENCE [LARGE SCALE GENOMIC DNA]</scope>
</reference>
<evidence type="ECO:0000256" key="14">
    <source>
        <dbReference type="ARBA" id="ARBA00023136"/>
    </source>
</evidence>
<evidence type="ECO:0000256" key="10">
    <source>
        <dbReference type="ARBA" id="ARBA00022741"/>
    </source>
</evidence>
<dbReference type="GO" id="GO:0007169">
    <property type="term" value="P:cell surface receptor protein tyrosine kinase signaling pathway"/>
    <property type="evidence" value="ECO:0007669"/>
    <property type="project" value="UniProtKB-ARBA"/>
</dbReference>
<dbReference type="AlphaFoldDB" id="A0A084VSY2"/>
<evidence type="ECO:0000256" key="13">
    <source>
        <dbReference type="ARBA" id="ARBA00022989"/>
    </source>
</evidence>
<evidence type="ECO:0000256" key="2">
    <source>
        <dbReference type="ARBA" id="ARBA00004479"/>
    </source>
</evidence>
<name>A0A084VSY2_ANOSI</name>
<dbReference type="Pfam" id="PF00757">
    <property type="entry name" value="Furin-like"/>
    <property type="match status" value="1"/>
</dbReference>
<dbReference type="SUPFAM" id="SSF52058">
    <property type="entry name" value="L domain-like"/>
    <property type="match status" value="2"/>
</dbReference>
<keyword evidence="5" id="KW-0964">Secreted</keyword>
<dbReference type="GO" id="GO:0016020">
    <property type="term" value="C:membrane"/>
    <property type="evidence" value="ECO:0007669"/>
    <property type="project" value="UniProtKB-SubCell"/>
</dbReference>
<dbReference type="PANTHER" id="PTHR31018">
    <property type="entry name" value="SPORULATION-SPECIFIC PROTEIN-RELATED"/>
    <property type="match status" value="1"/>
</dbReference>
<keyword evidence="11" id="KW-0418">Kinase</keyword>
<dbReference type="InterPro" id="IPR006212">
    <property type="entry name" value="Furin_repeat"/>
</dbReference>
<dbReference type="Gene3D" id="2.10.220.10">
    <property type="entry name" value="Hormone Receptor, Insulin-like Growth Factor Receptor 1, Chain A, domain 2"/>
    <property type="match status" value="1"/>
</dbReference>
<evidence type="ECO:0000256" key="12">
    <source>
        <dbReference type="ARBA" id="ARBA00022840"/>
    </source>
</evidence>
<keyword evidence="9 19" id="KW-0732">Signal</keyword>
<feature type="chain" id="PRO_5001783853" description="receptor protein-tyrosine kinase" evidence="19">
    <location>
        <begin position="28"/>
        <end position="530"/>
    </location>
</feature>
<dbReference type="GO" id="GO:0005524">
    <property type="term" value="F:ATP binding"/>
    <property type="evidence" value="ECO:0007669"/>
    <property type="project" value="UniProtKB-KW"/>
</dbReference>
<dbReference type="InterPro" id="IPR006211">
    <property type="entry name" value="Furin-like_Cys-rich_dom"/>
</dbReference>
<evidence type="ECO:0000256" key="5">
    <source>
        <dbReference type="ARBA" id="ARBA00022525"/>
    </source>
</evidence>
<keyword evidence="6" id="KW-0597">Phosphoprotein</keyword>
<accession>A0A084VSY2</accession>
<organism evidence="22">
    <name type="scientific">Anopheles sinensis</name>
    <name type="common">Mosquito</name>
    <dbReference type="NCBI Taxonomy" id="74873"/>
    <lineage>
        <taxon>Eukaryota</taxon>
        <taxon>Metazoa</taxon>
        <taxon>Ecdysozoa</taxon>
        <taxon>Arthropoda</taxon>
        <taxon>Hexapoda</taxon>
        <taxon>Insecta</taxon>
        <taxon>Pterygota</taxon>
        <taxon>Neoptera</taxon>
        <taxon>Endopterygota</taxon>
        <taxon>Diptera</taxon>
        <taxon>Nematocera</taxon>
        <taxon>Culicoidea</taxon>
        <taxon>Culicidae</taxon>
        <taxon>Anophelinae</taxon>
        <taxon>Anopheles</taxon>
    </lineage>
</organism>
<evidence type="ECO:0000256" key="1">
    <source>
        <dbReference type="ARBA" id="ARBA00004191"/>
    </source>
</evidence>
<evidence type="ECO:0000259" key="20">
    <source>
        <dbReference type="Pfam" id="PF00757"/>
    </source>
</evidence>
<evidence type="ECO:0000256" key="11">
    <source>
        <dbReference type="ARBA" id="ARBA00022777"/>
    </source>
</evidence>
<dbReference type="Pfam" id="PF01030">
    <property type="entry name" value="Recep_L_domain"/>
    <property type="match status" value="2"/>
</dbReference>
<dbReference type="PANTHER" id="PTHR31018:SF3">
    <property type="entry name" value="RECEPTOR PROTEIN-TYROSINE KINASE"/>
    <property type="match status" value="1"/>
</dbReference>
<evidence type="ECO:0000256" key="9">
    <source>
        <dbReference type="ARBA" id="ARBA00022729"/>
    </source>
</evidence>
<dbReference type="SMART" id="SM00261">
    <property type="entry name" value="FU"/>
    <property type="match status" value="2"/>
</dbReference>
<keyword evidence="15" id="KW-0829">Tyrosine-protein kinase</keyword>
<feature type="signal peptide" evidence="19">
    <location>
        <begin position="1"/>
        <end position="27"/>
    </location>
</feature>
<dbReference type="EnsemblMetazoa" id="ASIC008531-RA">
    <property type="protein sequence ID" value="ASIC008531-PA"/>
    <property type="gene ID" value="ASIC008531"/>
</dbReference>
<dbReference type="InterPro" id="IPR009030">
    <property type="entry name" value="Growth_fac_rcpt_cys_sf"/>
</dbReference>
<dbReference type="Proteomes" id="UP000030765">
    <property type="component" value="Unassembled WGS sequence"/>
</dbReference>
<dbReference type="CDD" id="cd00064">
    <property type="entry name" value="FU"/>
    <property type="match status" value="2"/>
</dbReference>
<keyword evidence="10" id="KW-0547">Nucleotide-binding</keyword>
<dbReference type="VEuPathDB" id="VectorBase:ASIS006463"/>
<feature type="domain" description="Receptor L-domain" evidence="21">
    <location>
        <begin position="357"/>
        <end position="485"/>
    </location>
</feature>
<evidence type="ECO:0000256" key="16">
    <source>
        <dbReference type="ARBA" id="ARBA00023170"/>
    </source>
</evidence>
<dbReference type="Gene3D" id="3.80.20.20">
    <property type="entry name" value="Receptor L-domain"/>
    <property type="match status" value="2"/>
</dbReference>